<dbReference type="SUPFAM" id="SSF81271">
    <property type="entry name" value="TGS-like"/>
    <property type="match status" value="1"/>
</dbReference>
<dbReference type="InterPro" id="IPR033655">
    <property type="entry name" value="TGS_RelA/SpoT"/>
</dbReference>
<dbReference type="FunFam" id="3.10.20.30:FF:000002">
    <property type="entry name" value="GTP pyrophosphokinase (RelA/SpoT)"/>
    <property type="match status" value="1"/>
</dbReference>
<protein>
    <recommendedName>
        <fullName evidence="2">TGS domain-containing protein</fullName>
    </recommendedName>
</protein>
<feature type="non-terminal residue" evidence="3">
    <location>
        <position position="139"/>
    </location>
</feature>
<evidence type="ECO:0000256" key="1">
    <source>
        <dbReference type="ARBA" id="ARBA00007476"/>
    </source>
</evidence>
<feature type="domain" description="TGS" evidence="2">
    <location>
        <begin position="9"/>
        <end position="72"/>
    </location>
</feature>
<dbReference type="InterPro" id="IPR012675">
    <property type="entry name" value="Beta-grasp_dom_sf"/>
</dbReference>
<name>X1FEY6_9ZZZZ</name>
<dbReference type="PROSITE" id="PS51880">
    <property type="entry name" value="TGS"/>
    <property type="match status" value="1"/>
</dbReference>
<dbReference type="AlphaFoldDB" id="X1FEY6"/>
<sequence>MEALKLDLFEEEVFVFTPKGKVVNLPRGATTIDFAYQIHSDVGHNAIGAKINGNMIPIETVLKNGDIVEIIVSKTKKGPSRDWLNVVKTSRARNKIKQWFSKEQRQETYNAGRDIMLKILRKNGLSFKSAPLEIFEEVA</sequence>
<organism evidence="3">
    <name type="scientific">marine sediment metagenome</name>
    <dbReference type="NCBI Taxonomy" id="412755"/>
    <lineage>
        <taxon>unclassified sequences</taxon>
        <taxon>metagenomes</taxon>
        <taxon>ecological metagenomes</taxon>
    </lineage>
</organism>
<dbReference type="CDD" id="cd01668">
    <property type="entry name" value="TGS_RSH"/>
    <property type="match status" value="1"/>
</dbReference>
<reference evidence="3" key="1">
    <citation type="journal article" date="2014" name="Front. Microbiol.">
        <title>High frequency of phylogenetically diverse reductive dehalogenase-homologous genes in deep subseafloor sedimentary metagenomes.</title>
        <authorList>
            <person name="Kawai M."/>
            <person name="Futagami T."/>
            <person name="Toyoda A."/>
            <person name="Takaki Y."/>
            <person name="Nishi S."/>
            <person name="Hori S."/>
            <person name="Arai W."/>
            <person name="Tsubouchi T."/>
            <person name="Morono Y."/>
            <person name="Uchiyama I."/>
            <person name="Ito T."/>
            <person name="Fujiyama A."/>
            <person name="Inagaki F."/>
            <person name="Takami H."/>
        </authorList>
    </citation>
    <scope>NUCLEOTIDE SEQUENCE</scope>
    <source>
        <strain evidence="3">Expedition CK06-06</strain>
    </source>
</reference>
<dbReference type="InterPro" id="IPR004095">
    <property type="entry name" value="TGS"/>
</dbReference>
<dbReference type="PANTHER" id="PTHR43061:SF1">
    <property type="entry name" value="GTP DIPHOSPHOKINASE RSH1, CHLOROPLASTIC-RELATED"/>
    <property type="match status" value="1"/>
</dbReference>
<dbReference type="InterPro" id="IPR012676">
    <property type="entry name" value="TGS-like"/>
</dbReference>
<evidence type="ECO:0000259" key="2">
    <source>
        <dbReference type="PROSITE" id="PS51880"/>
    </source>
</evidence>
<dbReference type="EMBL" id="BARU01001620">
    <property type="protein sequence ID" value="GAH19353.1"/>
    <property type="molecule type" value="Genomic_DNA"/>
</dbReference>
<proteinExistence type="inferred from homology"/>
<evidence type="ECO:0000313" key="3">
    <source>
        <dbReference type="EMBL" id="GAH19353.1"/>
    </source>
</evidence>
<comment type="caution">
    <text evidence="3">The sequence shown here is derived from an EMBL/GenBank/DDBJ whole genome shotgun (WGS) entry which is preliminary data.</text>
</comment>
<dbReference type="PANTHER" id="PTHR43061">
    <property type="entry name" value="GTP DIPHOSPHOKINASE RSH1, CHLOROPLASTIC-RELATED"/>
    <property type="match status" value="1"/>
</dbReference>
<gene>
    <name evidence="3" type="ORF">S03H2_04157</name>
</gene>
<dbReference type="Gene3D" id="3.10.20.30">
    <property type="match status" value="1"/>
</dbReference>
<comment type="similarity">
    <text evidence="1">Belongs to the RelA/SpoT family.</text>
</comment>
<accession>X1FEY6</accession>
<dbReference type="Pfam" id="PF02824">
    <property type="entry name" value="TGS"/>
    <property type="match status" value="1"/>
</dbReference>